<dbReference type="AlphaFoldDB" id="A7EGN2"/>
<sequence>MAYVVLGADTLRIMNGVVIDIRTESSSKYQVKQGKRLAFTSQKRENPPGEVIRLQSMDLIFSTFPCTLIIPEALAPITTLR</sequence>
<dbReference type="Proteomes" id="UP000001312">
    <property type="component" value="Unassembled WGS sequence"/>
</dbReference>
<name>A7EGN2_SCLS1</name>
<dbReference type="RefSeq" id="XP_001594666.1">
    <property type="nucleotide sequence ID" value="XM_001594616.1"/>
</dbReference>
<keyword evidence="2" id="KW-1185">Reference proteome</keyword>
<evidence type="ECO:0000313" key="2">
    <source>
        <dbReference type="Proteomes" id="UP000001312"/>
    </source>
</evidence>
<reference evidence="2" key="1">
    <citation type="journal article" date="2011" name="PLoS Genet.">
        <title>Genomic analysis of the necrotrophic fungal pathogens Sclerotinia sclerotiorum and Botrytis cinerea.</title>
        <authorList>
            <person name="Amselem J."/>
            <person name="Cuomo C.A."/>
            <person name="van Kan J.A."/>
            <person name="Viaud M."/>
            <person name="Benito E.P."/>
            <person name="Couloux A."/>
            <person name="Coutinho P.M."/>
            <person name="de Vries R.P."/>
            <person name="Dyer P.S."/>
            <person name="Fillinger S."/>
            <person name="Fournier E."/>
            <person name="Gout L."/>
            <person name="Hahn M."/>
            <person name="Kohn L."/>
            <person name="Lapalu N."/>
            <person name="Plummer K.M."/>
            <person name="Pradier J.M."/>
            <person name="Quevillon E."/>
            <person name="Sharon A."/>
            <person name="Simon A."/>
            <person name="ten Have A."/>
            <person name="Tudzynski B."/>
            <person name="Tudzynski P."/>
            <person name="Wincker P."/>
            <person name="Andrew M."/>
            <person name="Anthouard V."/>
            <person name="Beever R.E."/>
            <person name="Beffa R."/>
            <person name="Benoit I."/>
            <person name="Bouzid O."/>
            <person name="Brault B."/>
            <person name="Chen Z."/>
            <person name="Choquer M."/>
            <person name="Collemare J."/>
            <person name="Cotton P."/>
            <person name="Danchin E.G."/>
            <person name="Da Silva C."/>
            <person name="Gautier A."/>
            <person name="Giraud C."/>
            <person name="Giraud T."/>
            <person name="Gonzalez C."/>
            <person name="Grossetete S."/>
            <person name="Guldener U."/>
            <person name="Henrissat B."/>
            <person name="Howlett B.J."/>
            <person name="Kodira C."/>
            <person name="Kretschmer M."/>
            <person name="Lappartient A."/>
            <person name="Leroch M."/>
            <person name="Levis C."/>
            <person name="Mauceli E."/>
            <person name="Neuveglise C."/>
            <person name="Oeser B."/>
            <person name="Pearson M."/>
            <person name="Poulain J."/>
            <person name="Poussereau N."/>
            <person name="Quesneville H."/>
            <person name="Rascle C."/>
            <person name="Schumacher J."/>
            <person name="Segurens B."/>
            <person name="Sexton A."/>
            <person name="Silva E."/>
            <person name="Sirven C."/>
            <person name="Soanes D.M."/>
            <person name="Talbot N.J."/>
            <person name="Templeton M."/>
            <person name="Yandava C."/>
            <person name="Yarden O."/>
            <person name="Zeng Q."/>
            <person name="Rollins J.A."/>
            <person name="Lebrun M.H."/>
            <person name="Dickman M."/>
        </authorList>
    </citation>
    <scope>NUCLEOTIDE SEQUENCE [LARGE SCALE GENOMIC DNA]</scope>
    <source>
        <strain evidence="2">ATCC 18683 / 1980 / Ss-1</strain>
    </source>
</reference>
<gene>
    <name evidence="1" type="ORF">SS1G_04474</name>
</gene>
<dbReference type="GeneID" id="5490607"/>
<protein>
    <submittedName>
        <fullName evidence="1">Uncharacterized protein</fullName>
    </submittedName>
</protein>
<dbReference type="EMBL" id="CH476625">
    <property type="protein sequence ID" value="EDO01998.1"/>
    <property type="molecule type" value="Genomic_DNA"/>
</dbReference>
<proteinExistence type="predicted"/>
<organism evidence="1 2">
    <name type="scientific">Sclerotinia sclerotiorum (strain ATCC 18683 / 1980 / Ss-1)</name>
    <name type="common">White mold</name>
    <name type="synonym">Whetzelinia sclerotiorum</name>
    <dbReference type="NCBI Taxonomy" id="665079"/>
    <lineage>
        <taxon>Eukaryota</taxon>
        <taxon>Fungi</taxon>
        <taxon>Dikarya</taxon>
        <taxon>Ascomycota</taxon>
        <taxon>Pezizomycotina</taxon>
        <taxon>Leotiomycetes</taxon>
        <taxon>Helotiales</taxon>
        <taxon>Sclerotiniaceae</taxon>
        <taxon>Sclerotinia</taxon>
    </lineage>
</organism>
<accession>A7EGN2</accession>
<dbReference type="HOGENOM" id="CLU_2575293_0_0_1"/>
<dbReference type="KEGG" id="ssl:SS1G_04474"/>
<dbReference type="InParanoid" id="A7EGN2"/>
<evidence type="ECO:0000313" key="1">
    <source>
        <dbReference type="EMBL" id="EDO01998.1"/>
    </source>
</evidence>